<keyword evidence="3" id="KW-0732">Signal</keyword>
<reference evidence="4" key="1">
    <citation type="submission" date="2022-10" db="EMBL/GenBank/DDBJ databases">
        <title>The WGS of Solirubrobacter phytolaccae KCTC 29190.</title>
        <authorList>
            <person name="Jiang Z."/>
        </authorList>
    </citation>
    <scope>NUCLEOTIDE SEQUENCE</scope>
    <source>
        <strain evidence="4">KCTC 29190</strain>
    </source>
</reference>
<organism evidence="4 5">
    <name type="scientific">Solirubrobacter phytolaccae</name>
    <dbReference type="NCBI Taxonomy" id="1404360"/>
    <lineage>
        <taxon>Bacteria</taxon>
        <taxon>Bacillati</taxon>
        <taxon>Actinomycetota</taxon>
        <taxon>Thermoleophilia</taxon>
        <taxon>Solirubrobacterales</taxon>
        <taxon>Solirubrobacteraceae</taxon>
        <taxon>Solirubrobacter</taxon>
    </lineage>
</organism>
<dbReference type="PROSITE" id="PS51257">
    <property type="entry name" value="PROKAR_LIPOPROTEIN"/>
    <property type="match status" value="1"/>
</dbReference>
<keyword evidence="5" id="KW-1185">Reference proteome</keyword>
<proteinExistence type="predicted"/>
<gene>
    <name evidence="4" type="ORF">OJ997_23340</name>
</gene>
<evidence type="ECO:0000256" key="3">
    <source>
        <dbReference type="SAM" id="SignalP"/>
    </source>
</evidence>
<evidence type="ECO:0000256" key="1">
    <source>
        <dbReference type="ARBA" id="ARBA00004196"/>
    </source>
</evidence>
<evidence type="ECO:0000313" key="4">
    <source>
        <dbReference type="EMBL" id="MDA0183265.1"/>
    </source>
</evidence>
<dbReference type="PANTHER" id="PTHR32347">
    <property type="entry name" value="EFFLUX SYSTEM COMPONENT YKNX-RELATED"/>
    <property type="match status" value="1"/>
</dbReference>
<comment type="subcellular location">
    <subcellularLocation>
        <location evidence="1">Cell envelope</location>
    </subcellularLocation>
</comment>
<keyword evidence="2" id="KW-0175">Coiled coil</keyword>
<dbReference type="Gene3D" id="2.40.420.20">
    <property type="match status" value="1"/>
</dbReference>
<feature type="chain" id="PRO_5040735035" evidence="3">
    <location>
        <begin position="19"/>
        <end position="292"/>
    </location>
</feature>
<dbReference type="Gene3D" id="2.40.30.170">
    <property type="match status" value="1"/>
</dbReference>
<sequence length="292" mass="29759">MRRALCGLAVLAVAGCGAEPVTTAAAPANTLPVERGALADMVSLNGILTYGAGPDGAPYSAVNYARGIYTKLPKPGDEVGCGDVLYRVDDDPVRLTCRTHAYRSLAKGKAVFLPRAGRIAKVSGQLGGVAQPGAEVVQATSATLEVQVELEPSQQADVKPGDAARITLPGNRSVTGKVARLGKVARTAEEDQAPAAATIPASIRLDAPKQARGLEKAPVQVEITTKGVEDALSVPVTALVGKAGGGFAVEVVRAGDRRELVGVELGLFDTTGGRVEVAGALQAGDQVVVPSP</sequence>
<name>A0A9X3NAX9_9ACTN</name>
<dbReference type="EMBL" id="JAPDDP010000050">
    <property type="protein sequence ID" value="MDA0183265.1"/>
    <property type="molecule type" value="Genomic_DNA"/>
</dbReference>
<dbReference type="InterPro" id="IPR050465">
    <property type="entry name" value="UPF0194_transport"/>
</dbReference>
<comment type="caution">
    <text evidence="4">The sequence shown here is derived from an EMBL/GenBank/DDBJ whole genome shotgun (WGS) entry which is preliminary data.</text>
</comment>
<dbReference type="Proteomes" id="UP001147653">
    <property type="component" value="Unassembled WGS sequence"/>
</dbReference>
<dbReference type="RefSeq" id="WP_270027658.1">
    <property type="nucleotide sequence ID" value="NZ_JAPDDP010000050.1"/>
</dbReference>
<accession>A0A9X3NAX9</accession>
<evidence type="ECO:0000313" key="5">
    <source>
        <dbReference type="Proteomes" id="UP001147653"/>
    </source>
</evidence>
<dbReference type="AlphaFoldDB" id="A0A9X3NAX9"/>
<protein>
    <submittedName>
        <fullName evidence="4">HlyD family efflux transporter periplasmic adaptor subunit</fullName>
    </submittedName>
</protein>
<evidence type="ECO:0000256" key="2">
    <source>
        <dbReference type="ARBA" id="ARBA00023054"/>
    </source>
</evidence>
<dbReference type="GO" id="GO:0030313">
    <property type="term" value="C:cell envelope"/>
    <property type="evidence" value="ECO:0007669"/>
    <property type="project" value="UniProtKB-SubCell"/>
</dbReference>
<feature type="signal peptide" evidence="3">
    <location>
        <begin position="1"/>
        <end position="18"/>
    </location>
</feature>